<dbReference type="EMBL" id="FOSK01000009">
    <property type="protein sequence ID" value="SFK81789.1"/>
    <property type="molecule type" value="Genomic_DNA"/>
</dbReference>
<evidence type="ECO:0000313" key="7">
    <source>
        <dbReference type="EMBL" id="SFK81789.1"/>
    </source>
</evidence>
<evidence type="ECO:0000256" key="3">
    <source>
        <dbReference type="ARBA" id="ARBA00022448"/>
    </source>
</evidence>
<dbReference type="InterPro" id="IPR051313">
    <property type="entry name" value="Bact_iron-sidero_bind"/>
</dbReference>
<keyword evidence="8" id="KW-1185">Reference proteome</keyword>
<evidence type="ECO:0000256" key="1">
    <source>
        <dbReference type="ARBA" id="ARBA00004196"/>
    </source>
</evidence>
<evidence type="ECO:0000256" key="5">
    <source>
        <dbReference type="ARBA" id="ARBA00022729"/>
    </source>
</evidence>
<comment type="caution">
    <text evidence="7">The sequence shown here is derived from an EMBL/GenBank/DDBJ whole genome shotgun (WGS) entry which is preliminary data.</text>
</comment>
<dbReference type="Proteomes" id="UP000199598">
    <property type="component" value="Unassembled WGS sequence"/>
</dbReference>
<comment type="subcellular location">
    <subcellularLocation>
        <location evidence="1">Cell envelope</location>
    </subcellularLocation>
</comment>
<dbReference type="SUPFAM" id="SSF53807">
    <property type="entry name" value="Helical backbone' metal receptor"/>
    <property type="match status" value="1"/>
</dbReference>
<evidence type="ECO:0000256" key="2">
    <source>
        <dbReference type="ARBA" id="ARBA00008814"/>
    </source>
</evidence>
<name>A0A1I4CNG7_9HYPH</name>
<dbReference type="InterPro" id="IPR002491">
    <property type="entry name" value="ABC_transptr_periplasmic_BD"/>
</dbReference>
<proteinExistence type="inferred from homology"/>
<keyword evidence="5" id="KW-0732">Signal</keyword>
<keyword evidence="4" id="KW-0406">Ion transport</keyword>
<keyword evidence="3" id="KW-0813">Transport</keyword>
<feature type="domain" description="Fe/B12 periplasmic-binding" evidence="6">
    <location>
        <begin position="56"/>
        <end position="321"/>
    </location>
</feature>
<evidence type="ECO:0000259" key="6">
    <source>
        <dbReference type="PROSITE" id="PS50983"/>
    </source>
</evidence>
<keyword evidence="4" id="KW-0410">Iron transport</keyword>
<protein>
    <submittedName>
        <fullName evidence="7">Iron complex transport system substrate-binding protein</fullName>
    </submittedName>
</protein>
<keyword evidence="4" id="KW-0408">Iron</keyword>
<dbReference type="PANTHER" id="PTHR30532:SF24">
    <property type="entry name" value="FERRIC ENTEROBACTIN-BINDING PERIPLASMIC PROTEIN FEPB"/>
    <property type="match status" value="1"/>
</dbReference>
<reference evidence="7 8" key="1">
    <citation type="submission" date="2016-10" db="EMBL/GenBank/DDBJ databases">
        <authorList>
            <person name="Varghese N."/>
            <person name="Submissions S."/>
        </authorList>
    </citation>
    <scope>NUCLEOTIDE SEQUENCE [LARGE SCALE GENOMIC DNA]</scope>
    <source>
        <strain evidence="7 8">DSM 16392</strain>
    </source>
</reference>
<evidence type="ECO:0000256" key="4">
    <source>
        <dbReference type="ARBA" id="ARBA00022496"/>
    </source>
</evidence>
<gene>
    <name evidence="7" type="ORF">SAMN04488518_109225</name>
</gene>
<sequence>MQTIHACIKKIELLLYSGLLCLAVSLLGIQQTTAAEFPVVFEHQYGTTTVTAEPKRIVSVSFIGHDFLLALGVKPVALRRWYGNYPSGVWPWAQPALEDAKPTVMWGEINVEQIAALKPDLILGLWSGMTRSQYKILSQIAPVLVPEERFGDYGTPWQQMTRTIAKAVGQPEKGEQVVLDLEARFAAIKKRNPAWLGKSAVVVWPGDIGAYPSSDLRGRFLSDLGFVVSEKVEALVRSDLFYVRVSPEDLDPIDTDVLIWLDFGSGATQINTLRLRPTMRAYKEGREVVATPMIAAALSHSSPLSLNFALDQLEPLIAAAIDGDPATPVATSVEAGITRAQQMEGR</sequence>
<dbReference type="Pfam" id="PF01497">
    <property type="entry name" value="Peripla_BP_2"/>
    <property type="match status" value="1"/>
</dbReference>
<comment type="similarity">
    <text evidence="2">Belongs to the bacterial solute-binding protein 8 family.</text>
</comment>
<dbReference type="Gene3D" id="3.40.50.1980">
    <property type="entry name" value="Nitrogenase molybdenum iron protein domain"/>
    <property type="match status" value="2"/>
</dbReference>
<dbReference type="PROSITE" id="PS50983">
    <property type="entry name" value="FE_B12_PBP"/>
    <property type="match status" value="1"/>
</dbReference>
<accession>A0A1I4CNG7</accession>
<dbReference type="PANTHER" id="PTHR30532">
    <property type="entry name" value="IRON III DICITRATE-BINDING PERIPLASMIC PROTEIN"/>
    <property type="match status" value="1"/>
</dbReference>
<evidence type="ECO:0000313" key="8">
    <source>
        <dbReference type="Proteomes" id="UP000199598"/>
    </source>
</evidence>
<dbReference type="RefSeq" id="WP_093521484.1">
    <property type="nucleotide sequence ID" value="NZ_FOSK01000009.1"/>
</dbReference>
<organism evidence="7 8">
    <name type="scientific">Pseudovibrio ascidiaceicola</name>
    <dbReference type="NCBI Taxonomy" id="285279"/>
    <lineage>
        <taxon>Bacteria</taxon>
        <taxon>Pseudomonadati</taxon>
        <taxon>Pseudomonadota</taxon>
        <taxon>Alphaproteobacteria</taxon>
        <taxon>Hyphomicrobiales</taxon>
        <taxon>Stappiaceae</taxon>
        <taxon>Pseudovibrio</taxon>
    </lineage>
</organism>
<dbReference type="CDD" id="cd01146">
    <property type="entry name" value="FhuD"/>
    <property type="match status" value="1"/>
</dbReference>